<evidence type="ECO:0000259" key="2">
    <source>
        <dbReference type="Pfam" id="PF13622"/>
    </source>
</evidence>
<evidence type="ECO:0000259" key="3">
    <source>
        <dbReference type="Pfam" id="PF20789"/>
    </source>
</evidence>
<reference evidence="4 5" key="1">
    <citation type="submission" date="2020-02" db="EMBL/GenBank/DDBJ databases">
        <title>Whole-genome analyses of novel actinobacteria.</title>
        <authorList>
            <person name="Sahin N."/>
            <person name="Tokatli A."/>
        </authorList>
    </citation>
    <scope>NUCLEOTIDE SEQUENCE [LARGE SCALE GENOMIC DNA]</scope>
    <source>
        <strain evidence="4 5">YC419</strain>
    </source>
</reference>
<feature type="compositionally biased region" description="Low complexity" evidence="1">
    <location>
        <begin position="121"/>
        <end position="136"/>
    </location>
</feature>
<protein>
    <submittedName>
        <fullName evidence="4">Thioesterase family protein</fullName>
    </submittedName>
</protein>
<feature type="region of interest" description="Disordered" evidence="1">
    <location>
        <begin position="110"/>
        <end position="142"/>
    </location>
</feature>
<keyword evidence="5" id="KW-1185">Reference proteome</keyword>
<dbReference type="InterPro" id="IPR049449">
    <property type="entry name" value="TesB_ACOT8-like_N"/>
</dbReference>
<feature type="domain" description="Acyl-CoA thioesterase-like C-terminal" evidence="3">
    <location>
        <begin position="147"/>
        <end position="281"/>
    </location>
</feature>
<organism evidence="4 5">
    <name type="scientific">Streptomyces ureilyticus</name>
    <dbReference type="NCBI Taxonomy" id="1775131"/>
    <lineage>
        <taxon>Bacteria</taxon>
        <taxon>Bacillati</taxon>
        <taxon>Actinomycetota</taxon>
        <taxon>Actinomycetes</taxon>
        <taxon>Kitasatosporales</taxon>
        <taxon>Streptomycetaceae</taxon>
        <taxon>Streptomyces</taxon>
    </lineage>
</organism>
<proteinExistence type="predicted"/>
<dbReference type="InterPro" id="IPR029069">
    <property type="entry name" value="HotDog_dom_sf"/>
</dbReference>
<evidence type="ECO:0000313" key="5">
    <source>
        <dbReference type="Proteomes" id="UP001518140"/>
    </source>
</evidence>
<sequence>MSPLVYRRSHLPTDEEWALTTALPDSPGRLLARGLDGPVEAAPHLWGFGGLHGGLTLALLTSAMRRSVPADAELRTVTARFHRSLTGRFDVEAAVLRPGTVTTLTARAVQADSGPGPEADATATFAPRRPARTAPVSPAPPVAPPPQDCELFTIPPEFVPISTFMEIRPVGPNRPYSGCAEPELTAWIRFTEDDLPPDTDRFLTLIDALAPSYAAVLTDLRLVPTLELTVRPTPGLAHASSPWILLRARTHRADAGGWVDEHIDAWDGAGTHLGSAYQLRLVRPSADN</sequence>
<evidence type="ECO:0000313" key="4">
    <source>
        <dbReference type="EMBL" id="NGO41418.1"/>
    </source>
</evidence>
<dbReference type="InterPro" id="IPR042171">
    <property type="entry name" value="Acyl-CoA_hotdog"/>
</dbReference>
<gene>
    <name evidence="4" type="ORF">G6048_04275</name>
</gene>
<accession>A0ABX0DHY6</accession>
<dbReference type="Pfam" id="PF13622">
    <property type="entry name" value="4HBT_3"/>
    <property type="match status" value="1"/>
</dbReference>
<dbReference type="EMBL" id="JAAKZX010000008">
    <property type="protein sequence ID" value="NGO41418.1"/>
    <property type="molecule type" value="Genomic_DNA"/>
</dbReference>
<evidence type="ECO:0000256" key="1">
    <source>
        <dbReference type="SAM" id="MobiDB-lite"/>
    </source>
</evidence>
<feature type="domain" description="Acyl-CoA thioesterase-like N-terminal HotDog" evidence="2">
    <location>
        <begin position="45"/>
        <end position="126"/>
    </location>
</feature>
<comment type="caution">
    <text evidence="4">The sequence shown here is derived from an EMBL/GenBank/DDBJ whole genome shotgun (WGS) entry which is preliminary data.</text>
</comment>
<dbReference type="SUPFAM" id="SSF54637">
    <property type="entry name" value="Thioesterase/thiol ester dehydrase-isomerase"/>
    <property type="match status" value="2"/>
</dbReference>
<dbReference type="Gene3D" id="2.40.160.210">
    <property type="entry name" value="Acyl-CoA thioesterase, double hotdog domain"/>
    <property type="match status" value="1"/>
</dbReference>
<name>A0ABX0DHY6_9ACTN</name>
<dbReference type="Pfam" id="PF20789">
    <property type="entry name" value="4HBT_3C"/>
    <property type="match status" value="1"/>
</dbReference>
<dbReference type="InterPro" id="IPR049450">
    <property type="entry name" value="ACOT8-like_C"/>
</dbReference>
<dbReference type="Proteomes" id="UP001518140">
    <property type="component" value="Unassembled WGS sequence"/>
</dbReference>